<dbReference type="GO" id="GO:0030572">
    <property type="term" value="F:phosphatidyltransferase activity"/>
    <property type="evidence" value="ECO:0007669"/>
    <property type="project" value="UniProtKB-ARBA"/>
</dbReference>
<dbReference type="InterPro" id="IPR001736">
    <property type="entry name" value="PLipase_D/transphosphatidylase"/>
</dbReference>
<dbReference type="PROSITE" id="PS50035">
    <property type="entry name" value="PLD"/>
    <property type="match status" value="2"/>
</dbReference>
<proteinExistence type="predicted"/>
<keyword evidence="4" id="KW-1185">Reference proteome</keyword>
<dbReference type="Gene3D" id="3.30.870.10">
    <property type="entry name" value="Endonuclease Chain A"/>
    <property type="match status" value="2"/>
</dbReference>
<dbReference type="GO" id="GO:0032049">
    <property type="term" value="P:cardiolipin biosynthetic process"/>
    <property type="evidence" value="ECO:0007669"/>
    <property type="project" value="UniProtKB-ARBA"/>
</dbReference>
<dbReference type="Proteomes" id="UP000657006">
    <property type="component" value="Unassembled WGS sequence"/>
</dbReference>
<evidence type="ECO:0000313" key="4">
    <source>
        <dbReference type="Proteomes" id="UP000657006"/>
    </source>
</evidence>
<dbReference type="EMBL" id="JACRSQ010000003">
    <property type="protein sequence ID" value="MBC8542598.1"/>
    <property type="molecule type" value="Genomic_DNA"/>
</dbReference>
<dbReference type="RefSeq" id="WP_177718748.1">
    <property type="nucleotide sequence ID" value="NZ_JACRSQ010000003.1"/>
</dbReference>
<evidence type="ECO:0000259" key="2">
    <source>
        <dbReference type="PROSITE" id="PS50035"/>
    </source>
</evidence>
<organism evidence="3 4">
    <name type="scientific">Bianquea renquensis</name>
    <dbReference type="NCBI Taxonomy" id="2763661"/>
    <lineage>
        <taxon>Bacteria</taxon>
        <taxon>Bacillati</taxon>
        <taxon>Bacillota</taxon>
        <taxon>Clostridia</taxon>
        <taxon>Eubacteriales</taxon>
        <taxon>Bianqueaceae</taxon>
        <taxon>Bianquea</taxon>
    </lineage>
</organism>
<protein>
    <submittedName>
        <fullName evidence="3">Phospholipase D family protein</fullName>
    </submittedName>
</protein>
<evidence type="ECO:0000313" key="3">
    <source>
        <dbReference type="EMBL" id="MBC8542598.1"/>
    </source>
</evidence>
<dbReference type="SMART" id="SM00155">
    <property type="entry name" value="PLDc"/>
    <property type="match status" value="2"/>
</dbReference>
<evidence type="ECO:0000256" key="1">
    <source>
        <dbReference type="SAM" id="Coils"/>
    </source>
</evidence>
<dbReference type="CDD" id="cd09113">
    <property type="entry name" value="PLDc_ymdC_like_2"/>
    <property type="match status" value="1"/>
</dbReference>
<dbReference type="PANTHER" id="PTHR21248">
    <property type="entry name" value="CARDIOLIPIN SYNTHASE"/>
    <property type="match status" value="1"/>
</dbReference>
<feature type="domain" description="PLD phosphodiesterase" evidence="2">
    <location>
        <begin position="161"/>
        <end position="188"/>
    </location>
</feature>
<keyword evidence="1" id="KW-0175">Coiled coil</keyword>
<name>A0A926I0M1_9FIRM</name>
<dbReference type="InterPro" id="IPR025202">
    <property type="entry name" value="PLD-like_dom"/>
</dbReference>
<dbReference type="AlphaFoldDB" id="A0A926I0M1"/>
<feature type="coiled-coil region" evidence="1">
    <location>
        <begin position="243"/>
        <end position="270"/>
    </location>
</feature>
<dbReference type="SUPFAM" id="SSF56024">
    <property type="entry name" value="Phospholipase D/nuclease"/>
    <property type="match status" value="2"/>
</dbReference>
<sequence>MKKPATKKRWVRRIIGYSLLALLVYMILGATLPFARFPEVSQEFQQSFSTDPFYSDTVGTDRAVLVETSQEALEYRLKILNEAEDRILFSTFDMSPDQSGTELYSMMLAAADRGVKVQILVDGLSGIKSLRKDMKNYALGTHPNIEIRFYNLPNPLLPWTFIGRMHDKFICVDNKFLLLGGRNSSNYFLGEYNPDVLSYDRDVLIYNGSGKEPEEGSVWQQIEAYFTSLWDGGDCTTVYDRVSKRKEEKLQEAAASLRETHQRLLEERKELFDPDTDYVAMTVPTRKVSLIYNPIHKMSKEPWVWYQLTQLMKEADSRVWIQTPYAVLNDAMYKALESIGSDLDDYEMLTNSVAGGDNFMGSSDYIFNKEKILNTGITVYEFQGNHSMHNKSMLLDGDLSIIGSYNLDMRSTYLDTETMLIIHGEEFAETLEDAMLAMWDQSLKVTPEGDYEAREGVEPLVLSGSRKYLYPITSVVFQLFRFLL</sequence>
<feature type="domain" description="PLD phosphodiesterase" evidence="2">
    <location>
        <begin position="384"/>
        <end position="411"/>
    </location>
</feature>
<gene>
    <name evidence="3" type="ORF">H8730_03420</name>
</gene>
<comment type="caution">
    <text evidence="3">The sequence shown here is derived from an EMBL/GenBank/DDBJ whole genome shotgun (WGS) entry which is preliminary data.</text>
</comment>
<reference evidence="3" key="1">
    <citation type="submission" date="2020-08" db="EMBL/GenBank/DDBJ databases">
        <title>Genome public.</title>
        <authorList>
            <person name="Liu C."/>
            <person name="Sun Q."/>
        </authorList>
    </citation>
    <scope>NUCLEOTIDE SEQUENCE</scope>
    <source>
        <strain evidence="3">NSJ-32</strain>
    </source>
</reference>
<accession>A0A926I0M1</accession>
<dbReference type="PANTHER" id="PTHR21248:SF12">
    <property type="entry name" value="CARDIOLIPIN SYNTHASE C"/>
    <property type="match status" value="1"/>
</dbReference>
<dbReference type="Pfam" id="PF13091">
    <property type="entry name" value="PLDc_2"/>
    <property type="match status" value="2"/>
</dbReference>